<feature type="compositionally biased region" description="Low complexity" evidence="1">
    <location>
        <begin position="226"/>
        <end position="248"/>
    </location>
</feature>
<evidence type="ECO:0000313" key="4">
    <source>
        <dbReference type="Proteomes" id="UP001146351"/>
    </source>
</evidence>
<dbReference type="PROSITE" id="PS50888">
    <property type="entry name" value="BHLH"/>
    <property type="match status" value="1"/>
</dbReference>
<dbReference type="SMART" id="SM00353">
    <property type="entry name" value="HLH"/>
    <property type="match status" value="1"/>
</dbReference>
<sequence>MSGEFTIKDQPADPSDMFALPAAALSPAVDSSRRSSRSDPTYVPVSPESPRARGAGGRSGATKRSLEEFELPPPPTRTRKIIQMKPKSPASKASTKPKEKEQAGPQTSPESPPATSGKRKQPSATSAAGRKIARKTAHSLIERRRRSKMNEEFGTLKDMIPACRGQEMHKLAILSASIDYVNYLEQCISDLKTAGSHSTRPPSPPSPEFHAEDGMDSRPQSHHRPSSSAYSYSESVSVPASPEPMASSTQMSDTSPSFSPRTRGPSLHTVPDTVSILPSPALGPTFPSAGNAQDLQGIDHEASAALLMLTQDRRGTADSISEQFPGSTRLAGPQEKSVSANGGRRKGMSVRDLLIS</sequence>
<feature type="region of interest" description="Disordered" evidence="1">
    <location>
        <begin position="25"/>
        <end position="155"/>
    </location>
</feature>
<feature type="domain" description="BHLH" evidence="2">
    <location>
        <begin position="133"/>
        <end position="184"/>
    </location>
</feature>
<reference evidence="3" key="2">
    <citation type="journal article" date="2023" name="IMA Fungus">
        <title>Comparative genomic study of the Penicillium genus elucidates a diverse pangenome and 15 lateral gene transfer events.</title>
        <authorList>
            <person name="Petersen C."/>
            <person name="Sorensen T."/>
            <person name="Nielsen M.R."/>
            <person name="Sondergaard T.E."/>
            <person name="Sorensen J.L."/>
            <person name="Fitzpatrick D.A."/>
            <person name="Frisvad J.C."/>
            <person name="Nielsen K.L."/>
        </authorList>
    </citation>
    <scope>NUCLEOTIDE SEQUENCE</scope>
    <source>
        <strain evidence="3">IBT 21917</strain>
    </source>
</reference>
<name>A0A9W9I0B5_9EURO</name>
<proteinExistence type="predicted"/>
<dbReference type="SUPFAM" id="SSF47459">
    <property type="entry name" value="HLH, helix-loop-helix DNA-binding domain"/>
    <property type="match status" value="1"/>
</dbReference>
<dbReference type="EMBL" id="JAPQKO010000005">
    <property type="protein sequence ID" value="KAJ5161544.1"/>
    <property type="molecule type" value="Genomic_DNA"/>
</dbReference>
<keyword evidence="4" id="KW-1185">Reference proteome</keyword>
<accession>A0A9W9I0B5</accession>
<dbReference type="InterPro" id="IPR011598">
    <property type="entry name" value="bHLH_dom"/>
</dbReference>
<feature type="compositionally biased region" description="Basic residues" evidence="1">
    <location>
        <begin position="131"/>
        <end position="147"/>
    </location>
</feature>
<evidence type="ECO:0000313" key="3">
    <source>
        <dbReference type="EMBL" id="KAJ5161544.1"/>
    </source>
</evidence>
<dbReference type="OrthoDB" id="690068at2759"/>
<evidence type="ECO:0000256" key="1">
    <source>
        <dbReference type="SAM" id="MobiDB-lite"/>
    </source>
</evidence>
<comment type="caution">
    <text evidence="3">The sequence shown here is derived from an EMBL/GenBank/DDBJ whole genome shotgun (WGS) entry which is preliminary data.</text>
</comment>
<feature type="region of interest" description="Disordered" evidence="1">
    <location>
        <begin position="193"/>
        <end position="293"/>
    </location>
</feature>
<dbReference type="AlphaFoldDB" id="A0A9W9I0B5"/>
<feature type="compositionally biased region" description="Basic and acidic residues" evidence="1">
    <location>
        <begin position="1"/>
        <end position="11"/>
    </location>
</feature>
<feature type="compositionally biased region" description="Low complexity" evidence="1">
    <location>
        <begin position="85"/>
        <end position="94"/>
    </location>
</feature>
<dbReference type="Pfam" id="PF00010">
    <property type="entry name" value="HLH"/>
    <property type="match status" value="1"/>
</dbReference>
<feature type="region of interest" description="Disordered" evidence="1">
    <location>
        <begin position="1"/>
        <end position="20"/>
    </location>
</feature>
<dbReference type="PANTHER" id="PTHR46266:SF4">
    <property type="entry name" value="TRANSCRIPTION FACTOR TT8"/>
    <property type="match status" value="1"/>
</dbReference>
<dbReference type="Gene3D" id="4.10.280.10">
    <property type="entry name" value="Helix-loop-helix DNA-binding domain"/>
    <property type="match status" value="1"/>
</dbReference>
<dbReference type="InterPro" id="IPR036638">
    <property type="entry name" value="HLH_DNA-bd_sf"/>
</dbReference>
<feature type="compositionally biased region" description="Polar residues" evidence="1">
    <location>
        <begin position="249"/>
        <end position="260"/>
    </location>
</feature>
<dbReference type="GO" id="GO:0046983">
    <property type="term" value="F:protein dimerization activity"/>
    <property type="evidence" value="ECO:0007669"/>
    <property type="project" value="InterPro"/>
</dbReference>
<evidence type="ECO:0000259" key="2">
    <source>
        <dbReference type="PROSITE" id="PS50888"/>
    </source>
</evidence>
<dbReference type="PANTHER" id="PTHR46266">
    <property type="entry name" value="TRANSCRIPTION FACTOR TT8"/>
    <property type="match status" value="1"/>
</dbReference>
<dbReference type="Proteomes" id="UP001146351">
    <property type="component" value="Unassembled WGS sequence"/>
</dbReference>
<protein>
    <recommendedName>
        <fullName evidence="2">BHLH domain-containing protein</fullName>
    </recommendedName>
</protein>
<reference evidence="3" key="1">
    <citation type="submission" date="2022-11" db="EMBL/GenBank/DDBJ databases">
        <authorList>
            <person name="Petersen C."/>
        </authorList>
    </citation>
    <scope>NUCLEOTIDE SEQUENCE</scope>
    <source>
        <strain evidence="3">IBT 21917</strain>
    </source>
</reference>
<organism evidence="3 4">
    <name type="scientific">Penicillium capsulatum</name>
    <dbReference type="NCBI Taxonomy" id="69766"/>
    <lineage>
        <taxon>Eukaryota</taxon>
        <taxon>Fungi</taxon>
        <taxon>Dikarya</taxon>
        <taxon>Ascomycota</taxon>
        <taxon>Pezizomycotina</taxon>
        <taxon>Eurotiomycetes</taxon>
        <taxon>Eurotiomycetidae</taxon>
        <taxon>Eurotiales</taxon>
        <taxon>Aspergillaceae</taxon>
        <taxon>Penicillium</taxon>
    </lineage>
</organism>
<feature type="region of interest" description="Disordered" evidence="1">
    <location>
        <begin position="317"/>
        <end position="356"/>
    </location>
</feature>
<gene>
    <name evidence="3" type="ORF">N7492_006936</name>
</gene>